<dbReference type="Gene3D" id="3.40.50.300">
    <property type="entry name" value="P-loop containing nucleotide triphosphate hydrolases"/>
    <property type="match status" value="1"/>
</dbReference>
<dbReference type="PANTHER" id="PTHR43119:SF1">
    <property type="entry name" value="ABC TRANSPORTER DOMAIN-CONTAINING PROTEIN"/>
    <property type="match status" value="1"/>
</dbReference>
<dbReference type="CDD" id="cd00267">
    <property type="entry name" value="ABC_ATPase"/>
    <property type="match status" value="1"/>
</dbReference>
<evidence type="ECO:0000313" key="5">
    <source>
        <dbReference type="Proteomes" id="UP001063350"/>
    </source>
</evidence>
<dbReference type="Proteomes" id="UP001063350">
    <property type="component" value="Chromosome"/>
</dbReference>
<evidence type="ECO:0000256" key="2">
    <source>
        <dbReference type="ARBA" id="ARBA00022840"/>
    </source>
</evidence>
<dbReference type="InterPro" id="IPR003593">
    <property type="entry name" value="AAA+_ATPase"/>
</dbReference>
<keyword evidence="2 4" id="KW-0067">ATP-binding</keyword>
<reference evidence="4" key="1">
    <citation type="submission" date="2020-12" db="EMBL/GenBank/DDBJ databases">
        <title>Desulfobium dissulfuricans gen. nov., sp. nov., a novel mesophilic, sulfate-reducing bacterium isolated from a deep-sea hydrothermal vent.</title>
        <authorList>
            <person name="Hashimoto Y."/>
            <person name="Tame A."/>
            <person name="Sawayama S."/>
            <person name="Miyazaki J."/>
            <person name="Takai K."/>
            <person name="Nakagawa S."/>
        </authorList>
    </citation>
    <scope>NUCLEOTIDE SEQUENCE</scope>
    <source>
        <strain evidence="4">GF1</strain>
    </source>
</reference>
<name>A0A915UA72_9BACT</name>
<dbReference type="AlphaFoldDB" id="A0A915UA72"/>
<keyword evidence="5" id="KW-1185">Reference proteome</keyword>
<dbReference type="KEGG" id="ddu:GF1_20570"/>
<dbReference type="Pfam" id="PF00005">
    <property type="entry name" value="ABC_tran"/>
    <property type="match status" value="1"/>
</dbReference>
<dbReference type="InterPro" id="IPR027417">
    <property type="entry name" value="P-loop_NTPase"/>
</dbReference>
<gene>
    <name evidence="4" type="ORF">GF1_20570</name>
</gene>
<sequence length="214" mass="24354">MASRRPSSPRKEQWAAALRVDELSFHDRGPYSFTVEAGQCVGLHGASGAGKTLLLRAMVDLDPHQGTVWLGDTRQEEIPAPRWRRRVGLLPAESFWWYDLVGEHFSRPPASEQLVRLGFGPEVLGWRISRLSTGEKQRLAFLRLLANRPEALLLDEPTASLDAANIKRVEQLVLEYMQSRQVPVLWVSHDPEQLQRVADWRLFMDGDSVLHREA</sequence>
<dbReference type="EMBL" id="AP024233">
    <property type="protein sequence ID" value="BCO09681.1"/>
    <property type="molecule type" value="Genomic_DNA"/>
</dbReference>
<dbReference type="GO" id="GO:0016887">
    <property type="term" value="F:ATP hydrolysis activity"/>
    <property type="evidence" value="ECO:0007669"/>
    <property type="project" value="InterPro"/>
</dbReference>
<evidence type="ECO:0000313" key="4">
    <source>
        <dbReference type="EMBL" id="BCO09681.1"/>
    </source>
</evidence>
<evidence type="ECO:0000259" key="3">
    <source>
        <dbReference type="PROSITE" id="PS50893"/>
    </source>
</evidence>
<dbReference type="SMART" id="SM00382">
    <property type="entry name" value="AAA"/>
    <property type="match status" value="1"/>
</dbReference>
<dbReference type="GO" id="GO:0005524">
    <property type="term" value="F:ATP binding"/>
    <property type="evidence" value="ECO:0007669"/>
    <property type="project" value="UniProtKB-KW"/>
</dbReference>
<dbReference type="SUPFAM" id="SSF52540">
    <property type="entry name" value="P-loop containing nucleoside triphosphate hydrolases"/>
    <property type="match status" value="1"/>
</dbReference>
<dbReference type="InterPro" id="IPR003439">
    <property type="entry name" value="ABC_transporter-like_ATP-bd"/>
</dbReference>
<organism evidence="4 5">
    <name type="scientific">Desulfolithobacter dissulfuricans</name>
    <dbReference type="NCBI Taxonomy" id="2795293"/>
    <lineage>
        <taxon>Bacteria</taxon>
        <taxon>Pseudomonadati</taxon>
        <taxon>Thermodesulfobacteriota</taxon>
        <taxon>Desulfobulbia</taxon>
        <taxon>Desulfobulbales</taxon>
        <taxon>Desulfobulbaceae</taxon>
        <taxon>Desulfolithobacter</taxon>
    </lineage>
</organism>
<keyword evidence="1" id="KW-0547">Nucleotide-binding</keyword>
<dbReference type="PANTHER" id="PTHR43119">
    <property type="entry name" value="ABC TRANSPORT PROTEIN ATP-BINDING COMPONENT-RELATED"/>
    <property type="match status" value="1"/>
</dbReference>
<dbReference type="PROSITE" id="PS50893">
    <property type="entry name" value="ABC_TRANSPORTER_2"/>
    <property type="match status" value="1"/>
</dbReference>
<accession>A0A915UA72</accession>
<feature type="domain" description="ABC transporter" evidence="3">
    <location>
        <begin position="12"/>
        <end position="214"/>
    </location>
</feature>
<evidence type="ECO:0000256" key="1">
    <source>
        <dbReference type="ARBA" id="ARBA00022741"/>
    </source>
</evidence>
<proteinExistence type="predicted"/>
<protein>
    <submittedName>
        <fullName evidence="4">ATP-binding protein</fullName>
    </submittedName>
</protein>